<dbReference type="Pfam" id="PF01266">
    <property type="entry name" value="DAO"/>
    <property type="match status" value="1"/>
</dbReference>
<protein>
    <recommendedName>
        <fullName evidence="2">FAD dependent oxidoreductase domain-containing protein</fullName>
    </recommendedName>
</protein>
<dbReference type="Gene3D" id="3.50.50.60">
    <property type="entry name" value="FAD/NAD(P)-binding domain"/>
    <property type="match status" value="1"/>
</dbReference>
<proteinExistence type="predicted"/>
<reference evidence="3" key="1">
    <citation type="submission" date="2021-01" db="EMBL/GenBank/DDBJ databases">
        <authorList>
            <person name="Corre E."/>
            <person name="Pelletier E."/>
            <person name="Niang G."/>
            <person name="Scheremetjew M."/>
            <person name="Finn R."/>
            <person name="Kale V."/>
            <person name="Holt S."/>
            <person name="Cochrane G."/>
            <person name="Meng A."/>
            <person name="Brown T."/>
            <person name="Cohen L."/>
        </authorList>
    </citation>
    <scope>NUCLEOTIDE SEQUENCE</scope>
    <source>
        <strain evidence="3">CCMP443</strain>
    </source>
</reference>
<feature type="region of interest" description="Disordered" evidence="1">
    <location>
        <begin position="484"/>
        <end position="560"/>
    </location>
</feature>
<evidence type="ECO:0000259" key="2">
    <source>
        <dbReference type="Pfam" id="PF01266"/>
    </source>
</evidence>
<dbReference type="Gene3D" id="3.30.9.10">
    <property type="entry name" value="D-Amino Acid Oxidase, subunit A, domain 2"/>
    <property type="match status" value="1"/>
</dbReference>
<dbReference type="PANTHER" id="PTHR13847">
    <property type="entry name" value="SARCOSINE DEHYDROGENASE-RELATED"/>
    <property type="match status" value="1"/>
</dbReference>
<gene>
    <name evidence="3" type="ORF">HTEP1355_LOCUS14221</name>
</gene>
<dbReference type="PANTHER" id="PTHR13847:SF260">
    <property type="entry name" value="FAD DEPENDENT OXIDOREDUCTASE DOMAIN-CONTAINING PROTEIN"/>
    <property type="match status" value="1"/>
</dbReference>
<accession>A0A7S0W0Y2</accession>
<feature type="region of interest" description="Disordered" evidence="1">
    <location>
        <begin position="431"/>
        <end position="464"/>
    </location>
</feature>
<dbReference type="AlphaFoldDB" id="A0A7S0W0Y2"/>
<dbReference type="EMBL" id="HBFN01024571">
    <property type="protein sequence ID" value="CAD8800548.1"/>
    <property type="molecule type" value="Transcribed_RNA"/>
</dbReference>
<dbReference type="InterPro" id="IPR036188">
    <property type="entry name" value="FAD/NAD-bd_sf"/>
</dbReference>
<dbReference type="InterPro" id="IPR006076">
    <property type="entry name" value="FAD-dep_OxRdtase"/>
</dbReference>
<dbReference type="GO" id="GO:0005737">
    <property type="term" value="C:cytoplasm"/>
    <property type="evidence" value="ECO:0007669"/>
    <property type="project" value="TreeGrafter"/>
</dbReference>
<evidence type="ECO:0000313" key="3">
    <source>
        <dbReference type="EMBL" id="CAD8800548.1"/>
    </source>
</evidence>
<dbReference type="SUPFAM" id="SSF51905">
    <property type="entry name" value="FAD/NAD(P)-binding domain"/>
    <property type="match status" value="1"/>
</dbReference>
<organism evidence="3">
    <name type="scientific">Hemiselmis tepida</name>
    <dbReference type="NCBI Taxonomy" id="464990"/>
    <lineage>
        <taxon>Eukaryota</taxon>
        <taxon>Cryptophyceae</taxon>
        <taxon>Cryptomonadales</taxon>
        <taxon>Hemiselmidaceae</taxon>
        <taxon>Hemiselmis</taxon>
    </lineage>
</organism>
<name>A0A7S0W0Y2_9CRYP</name>
<evidence type="ECO:0000256" key="1">
    <source>
        <dbReference type="SAM" id="MobiDB-lite"/>
    </source>
</evidence>
<sequence>MTHVQMQHHSVWMSEEDPLDTMRTTQELPAECDVVVIGAGVSGCAAALQCQELGLDCVLLDARGVAGGASGTNGGHMWPSNDPSQGRKAFESACAAEMAALLEEAPGPDGSASIDARGGLELALDDEQFAMLKGEEGLEAWSSEKVCEALSAEPGAFAGGIYHPKACGVWPARATRALARKAIAAGANLQTSTTVRGIEEGTGGGVEVQTDRGTVRPRRGVIVCANGWAPKLLPELKGVITPARDHVIVTEPLPRGVWRHSFVAPEAKGSEAGDDFWYGLQLEDGRLCLGGGRRQADGGYAFGEDDDSACDATVVKGVEAFLRGHFVGLEEVGIEMSWPGVLGFSKDGQPLVGKIPGRAKVWVCAGFGGHGMPACLACGRAAARLVHLGVEASTEPYLEGLSPARFWAGEGAGGEGKPAVCAEKAGGLTKSLGGKGPDAIPSVGETPASALPGANQPPPEDYDYMREMSKTKEGRKQLAKDLEALFGGRGARTRPRSESDENPLPLPSFAPATIEDDSDRPANAPQGGGGGLSSLGALPDVHQPPPIGHRGDRASSSDASKQFAMEIDTLFGSLGVQRGAALEDVLKPTLAVPLPSFSPAVVGEDLIDPIVTPHATEN</sequence>
<feature type="domain" description="FAD dependent oxidoreductase" evidence="2">
    <location>
        <begin position="33"/>
        <end position="385"/>
    </location>
</feature>